<dbReference type="KEGG" id="pbd:PBOR_25510"/>
<dbReference type="InterPro" id="IPR036390">
    <property type="entry name" value="WH_DNA-bd_sf"/>
</dbReference>
<dbReference type="EMBL" id="CP009285">
    <property type="protein sequence ID" value="AIQ59936.1"/>
    <property type="molecule type" value="Genomic_DNA"/>
</dbReference>
<accession>A0A089LEN0</accession>
<dbReference type="AlphaFoldDB" id="A0A089LEN0"/>
<dbReference type="Proteomes" id="UP000029518">
    <property type="component" value="Chromosome"/>
</dbReference>
<dbReference type="PROSITE" id="PS51077">
    <property type="entry name" value="HTH_ICLR"/>
    <property type="match status" value="1"/>
</dbReference>
<dbReference type="GO" id="GO:0003677">
    <property type="term" value="F:DNA binding"/>
    <property type="evidence" value="ECO:0007669"/>
    <property type="project" value="UniProtKB-KW"/>
</dbReference>
<dbReference type="Gene3D" id="1.10.10.10">
    <property type="entry name" value="Winged helix-like DNA-binding domain superfamily/Winged helix DNA-binding domain"/>
    <property type="match status" value="1"/>
</dbReference>
<dbReference type="PANTHER" id="PTHR30136">
    <property type="entry name" value="HELIX-TURN-HELIX TRANSCRIPTIONAL REGULATOR, ICLR FAMILY"/>
    <property type="match status" value="1"/>
</dbReference>
<protein>
    <recommendedName>
        <fullName evidence="8">IclR family transcriptional regulator</fullName>
    </recommendedName>
</protein>
<evidence type="ECO:0008006" key="8">
    <source>
        <dbReference type="Google" id="ProtNLM"/>
    </source>
</evidence>
<evidence type="ECO:0000256" key="1">
    <source>
        <dbReference type="ARBA" id="ARBA00023015"/>
    </source>
</evidence>
<name>A0A089LEN0_PAEBO</name>
<evidence type="ECO:0000259" key="4">
    <source>
        <dbReference type="PROSITE" id="PS51077"/>
    </source>
</evidence>
<dbReference type="HOGENOM" id="CLU_062618_7_1_9"/>
<gene>
    <name evidence="6" type="ORF">PBOR_25510</name>
</gene>
<keyword evidence="2" id="KW-0238">DNA-binding</keyword>
<sequence length="252" mass="27816">MERKYWVPALERADLILTAISRKPGEHKMTDLCDETGINKSSMFSLLRTMETLQWVVKDDSEAYALGAGITYYNTVYNESLKQNTSLVERFMVRSAQSVKVIGETFQLSILDRDEIIYLAKQEGPSLVRLESSPGMRFPAHATAMGKMMLALLPDGELERRYSGKTLTAVTSHTLTDWAEFTGELSDIRQAGYAVDREEIIQGISCVAAPVLDAAGNAVAAVSTSMLQHAFADKQEAAVREVRELAGKLSLS</sequence>
<dbReference type="InterPro" id="IPR005471">
    <property type="entry name" value="Tscrpt_reg_IclR_N"/>
</dbReference>
<dbReference type="InterPro" id="IPR029016">
    <property type="entry name" value="GAF-like_dom_sf"/>
</dbReference>
<dbReference type="InterPro" id="IPR036388">
    <property type="entry name" value="WH-like_DNA-bd_sf"/>
</dbReference>
<organism evidence="6 7">
    <name type="scientific">Paenibacillus borealis</name>
    <dbReference type="NCBI Taxonomy" id="160799"/>
    <lineage>
        <taxon>Bacteria</taxon>
        <taxon>Bacillati</taxon>
        <taxon>Bacillota</taxon>
        <taxon>Bacilli</taxon>
        <taxon>Bacillales</taxon>
        <taxon>Paenibacillaceae</taxon>
        <taxon>Paenibacillus</taxon>
    </lineage>
</organism>
<evidence type="ECO:0000259" key="5">
    <source>
        <dbReference type="PROSITE" id="PS51078"/>
    </source>
</evidence>
<evidence type="ECO:0000313" key="7">
    <source>
        <dbReference type="Proteomes" id="UP000029518"/>
    </source>
</evidence>
<dbReference type="GO" id="GO:0045892">
    <property type="term" value="P:negative regulation of DNA-templated transcription"/>
    <property type="evidence" value="ECO:0007669"/>
    <property type="project" value="UniProtKB-ARBA"/>
</dbReference>
<feature type="domain" description="IclR-ED" evidence="5">
    <location>
        <begin position="73"/>
        <end position="252"/>
    </location>
</feature>
<evidence type="ECO:0000313" key="6">
    <source>
        <dbReference type="EMBL" id="AIQ59936.1"/>
    </source>
</evidence>
<evidence type="ECO:0000256" key="2">
    <source>
        <dbReference type="ARBA" id="ARBA00023125"/>
    </source>
</evidence>
<reference evidence="6" key="1">
    <citation type="submission" date="2014-08" db="EMBL/GenBank/DDBJ databases">
        <title>Comparative genomics of the Paenibacillus odorifer group.</title>
        <authorList>
            <person name="den Bakker H.C."/>
            <person name="Tsai Y.-C.Y.-C."/>
            <person name="Martin N."/>
            <person name="Korlach J."/>
            <person name="Wiedmann M."/>
        </authorList>
    </citation>
    <scope>NUCLEOTIDE SEQUENCE [LARGE SCALE GENOMIC DNA]</scope>
    <source>
        <strain evidence="6">DSM 13188</strain>
    </source>
</reference>
<dbReference type="PROSITE" id="PS51078">
    <property type="entry name" value="ICLR_ED"/>
    <property type="match status" value="1"/>
</dbReference>
<dbReference type="InterPro" id="IPR014757">
    <property type="entry name" value="Tscrpt_reg_IclR_C"/>
</dbReference>
<dbReference type="RefSeq" id="WP_042216228.1">
    <property type="nucleotide sequence ID" value="NZ_CP009285.1"/>
</dbReference>
<dbReference type="Pfam" id="PF09339">
    <property type="entry name" value="HTH_IclR"/>
    <property type="match status" value="1"/>
</dbReference>
<proteinExistence type="predicted"/>
<dbReference type="PANTHER" id="PTHR30136:SF24">
    <property type="entry name" value="HTH-TYPE TRANSCRIPTIONAL REPRESSOR ALLR"/>
    <property type="match status" value="1"/>
</dbReference>
<keyword evidence="1" id="KW-0805">Transcription regulation</keyword>
<dbReference type="SMART" id="SM00346">
    <property type="entry name" value="HTH_ICLR"/>
    <property type="match status" value="1"/>
</dbReference>
<dbReference type="Pfam" id="PF01614">
    <property type="entry name" value="IclR_C"/>
    <property type="match status" value="1"/>
</dbReference>
<keyword evidence="7" id="KW-1185">Reference proteome</keyword>
<dbReference type="SUPFAM" id="SSF46785">
    <property type="entry name" value="Winged helix' DNA-binding domain"/>
    <property type="match status" value="1"/>
</dbReference>
<evidence type="ECO:0000256" key="3">
    <source>
        <dbReference type="ARBA" id="ARBA00023163"/>
    </source>
</evidence>
<dbReference type="SUPFAM" id="SSF55781">
    <property type="entry name" value="GAF domain-like"/>
    <property type="match status" value="1"/>
</dbReference>
<dbReference type="InterPro" id="IPR050707">
    <property type="entry name" value="HTH_MetabolicPath_Reg"/>
</dbReference>
<feature type="domain" description="HTH iclR-type" evidence="4">
    <location>
        <begin position="7"/>
        <end position="68"/>
    </location>
</feature>
<dbReference type="GO" id="GO:0003700">
    <property type="term" value="F:DNA-binding transcription factor activity"/>
    <property type="evidence" value="ECO:0007669"/>
    <property type="project" value="TreeGrafter"/>
</dbReference>
<dbReference type="Gene3D" id="3.30.450.40">
    <property type="match status" value="1"/>
</dbReference>
<keyword evidence="3" id="KW-0804">Transcription</keyword>